<keyword evidence="2" id="KW-1185">Reference proteome</keyword>
<sequence length="121" mass="13024">MSPRIFTIVFFLLVGAVRVDAGVIVESGVERLSISQDAKLSVLTSWVASQQADEPLSDYVDGKCRDTLAGVAMVTSQSNSTHALSRTEFQLSDTPFLLWQIAFANATLPPSPLLDGLLKPS</sequence>
<dbReference type="Proteomes" id="UP000316598">
    <property type="component" value="Unassembled WGS sequence"/>
</dbReference>
<comment type="caution">
    <text evidence="1">The sequence shown here is derived from an EMBL/GenBank/DDBJ whole genome shotgun (WGS) entry which is preliminary data.</text>
</comment>
<reference evidence="1 2" key="1">
    <citation type="submission" date="2019-02" db="EMBL/GenBank/DDBJ databases">
        <title>Deep-cultivation of Planctomycetes and their phenomic and genomic characterization uncovers novel biology.</title>
        <authorList>
            <person name="Wiegand S."/>
            <person name="Jogler M."/>
            <person name="Boedeker C."/>
            <person name="Pinto D."/>
            <person name="Vollmers J."/>
            <person name="Rivas-Marin E."/>
            <person name="Kohn T."/>
            <person name="Peeters S.H."/>
            <person name="Heuer A."/>
            <person name="Rast P."/>
            <person name="Oberbeckmann S."/>
            <person name="Bunk B."/>
            <person name="Jeske O."/>
            <person name="Meyerdierks A."/>
            <person name="Storesund J.E."/>
            <person name="Kallscheuer N."/>
            <person name="Luecker S."/>
            <person name="Lage O.M."/>
            <person name="Pohl T."/>
            <person name="Merkel B.J."/>
            <person name="Hornburger P."/>
            <person name="Mueller R.-W."/>
            <person name="Bruemmer F."/>
            <person name="Labrenz M."/>
            <person name="Spormann A.M."/>
            <person name="Op Den Camp H."/>
            <person name="Overmann J."/>
            <person name="Amann R."/>
            <person name="Jetten M.S.M."/>
            <person name="Mascher T."/>
            <person name="Medema M.H."/>
            <person name="Devos D.P."/>
            <person name="Kaster A.-K."/>
            <person name="Ovreas L."/>
            <person name="Rohde M."/>
            <person name="Galperin M.Y."/>
            <person name="Jogler C."/>
        </authorList>
    </citation>
    <scope>NUCLEOTIDE SEQUENCE [LARGE SCALE GENOMIC DNA]</scope>
    <source>
        <strain evidence="1 2">Pla22</strain>
    </source>
</reference>
<evidence type="ECO:0000313" key="1">
    <source>
        <dbReference type="EMBL" id="TWT54658.1"/>
    </source>
</evidence>
<dbReference type="AlphaFoldDB" id="A0A5C5WVR3"/>
<protein>
    <submittedName>
        <fullName evidence="1">Uncharacterized protein</fullName>
    </submittedName>
</protein>
<name>A0A5C5WVR3_9BACT</name>
<gene>
    <name evidence="1" type="ORF">Pla22_23080</name>
</gene>
<organism evidence="1 2">
    <name type="scientific">Rubripirellula amarantea</name>
    <dbReference type="NCBI Taxonomy" id="2527999"/>
    <lineage>
        <taxon>Bacteria</taxon>
        <taxon>Pseudomonadati</taxon>
        <taxon>Planctomycetota</taxon>
        <taxon>Planctomycetia</taxon>
        <taxon>Pirellulales</taxon>
        <taxon>Pirellulaceae</taxon>
        <taxon>Rubripirellula</taxon>
    </lineage>
</organism>
<dbReference type="EMBL" id="SJPI01000001">
    <property type="protein sequence ID" value="TWT54658.1"/>
    <property type="molecule type" value="Genomic_DNA"/>
</dbReference>
<accession>A0A5C5WVR3</accession>
<evidence type="ECO:0000313" key="2">
    <source>
        <dbReference type="Proteomes" id="UP000316598"/>
    </source>
</evidence>
<proteinExistence type="predicted"/>